<name>A0A943DFL2_9FIRM</name>
<proteinExistence type="predicted"/>
<accession>A0A943DFL2</accession>
<organism evidence="1 2">
    <name type="scientific">Subdoligranulum variabile</name>
    <dbReference type="NCBI Taxonomy" id="214851"/>
    <lineage>
        <taxon>Bacteria</taxon>
        <taxon>Bacillati</taxon>
        <taxon>Bacillota</taxon>
        <taxon>Clostridia</taxon>
        <taxon>Eubacteriales</taxon>
        <taxon>Oscillospiraceae</taxon>
        <taxon>Subdoligranulum</taxon>
    </lineage>
</organism>
<gene>
    <name evidence="1" type="ORF">KHY36_03780</name>
</gene>
<evidence type="ECO:0000313" key="2">
    <source>
        <dbReference type="Proteomes" id="UP000759273"/>
    </source>
</evidence>
<dbReference type="EMBL" id="JAGZGG010000005">
    <property type="protein sequence ID" value="MBS5331633.1"/>
    <property type="molecule type" value="Genomic_DNA"/>
</dbReference>
<dbReference type="AlphaFoldDB" id="A0A943DFL2"/>
<evidence type="ECO:0000313" key="1">
    <source>
        <dbReference type="EMBL" id="MBS5331633.1"/>
    </source>
</evidence>
<reference evidence="1" key="1">
    <citation type="submission" date="2021-02" db="EMBL/GenBank/DDBJ databases">
        <title>Infant gut strain persistence is associated with maternal origin, phylogeny, and functional potential including surface adhesion and iron acquisition.</title>
        <authorList>
            <person name="Lou Y.C."/>
        </authorList>
    </citation>
    <scope>NUCLEOTIDE SEQUENCE</scope>
    <source>
        <strain evidence="1">L3_101_000M1_dasL3_101_000M1_concoct_87</strain>
    </source>
</reference>
<protein>
    <submittedName>
        <fullName evidence="1">Uncharacterized protein</fullName>
    </submittedName>
</protein>
<sequence length="47" mass="5634">MKNIQIEKLSDLYTIRRLTDADVPLLYAWMLRNDQYFRYCGGGTPRH</sequence>
<comment type="caution">
    <text evidence="1">The sequence shown here is derived from an EMBL/GenBank/DDBJ whole genome shotgun (WGS) entry which is preliminary data.</text>
</comment>
<dbReference type="Proteomes" id="UP000759273">
    <property type="component" value="Unassembled WGS sequence"/>
</dbReference>